<dbReference type="PANTHER" id="PTHR46910">
    <property type="entry name" value="TRANSCRIPTION FACTOR PDR1"/>
    <property type="match status" value="1"/>
</dbReference>
<keyword evidence="2" id="KW-0539">Nucleus</keyword>
<dbReference type="Pfam" id="PF04082">
    <property type="entry name" value="Fungal_trans"/>
    <property type="match status" value="1"/>
</dbReference>
<dbReference type="SMART" id="SM00906">
    <property type="entry name" value="Fungal_trans"/>
    <property type="match status" value="1"/>
</dbReference>
<dbReference type="GO" id="GO:0006351">
    <property type="term" value="P:DNA-templated transcription"/>
    <property type="evidence" value="ECO:0007669"/>
    <property type="project" value="InterPro"/>
</dbReference>
<dbReference type="AlphaFoldDB" id="A0A6J3MC42"/>
<dbReference type="GeneID" id="54360280"/>
<dbReference type="GO" id="GO:0003677">
    <property type="term" value="F:DNA binding"/>
    <property type="evidence" value="ECO:0007669"/>
    <property type="project" value="InterPro"/>
</dbReference>
<dbReference type="SMART" id="SM00066">
    <property type="entry name" value="GAL4"/>
    <property type="match status" value="1"/>
</dbReference>
<accession>A0A6J3MC42</accession>
<dbReference type="CDD" id="cd12148">
    <property type="entry name" value="fungal_TF_MHR"/>
    <property type="match status" value="1"/>
</dbReference>
<keyword evidence="4" id="KW-1133">Transmembrane helix</keyword>
<dbReference type="PROSITE" id="PS50048">
    <property type="entry name" value="ZN2_CY6_FUNGAL_2"/>
    <property type="match status" value="1"/>
</dbReference>
<dbReference type="GO" id="GO:0008270">
    <property type="term" value="F:zinc ion binding"/>
    <property type="evidence" value="ECO:0007669"/>
    <property type="project" value="InterPro"/>
</dbReference>
<dbReference type="CDD" id="cd00067">
    <property type="entry name" value="GAL4"/>
    <property type="match status" value="1"/>
</dbReference>
<sequence length="655" mass="73764">MLSRSLSTETKHDPSHKKRDVGDNDGGDFLSKRSRVEESFSNIDLSTFQKKKSPVATRTGQACDRCKIRKIRCDARPEGCSPCMQNNTICRTTDRITGRATSRGHTETLEQDNAALASYLLELQQQLRDHGLEPKQSPEDILSYLSSEPGSRATSFSDAAQSHDNQPRGNARSPDTQISHQHIALPHFRAGCVGDNYFGVSTDNNALGSIEGTSLALFGTKIDLVEFTVGEGDPATAPMSYHSFLRYAFAETRQSHCDLPSFEKCKLYADWYFRSFQPFVPVLCRLDFSSLLNRIFLEAYQPSPAEVVMVHMLMASMDFQIHARNADEKCLQDSVQHYHYAIGFVPELIASHTLEDMQALTMICGHLRCQPRPGAAWWFTHTVMSLAIESGLHRSASAWKGSSFNQDPHHLEMRKRVFWTLLFYTVQISGKLGRPMPLRIEDFDIEVPKAIDDDLPSDLDLSPFRKCTYRAGIETAKLMPIVLNIYSTIYTINSTGQYERNAKRLGDELDTFYASIPNELKVGEHTKDEARVAALYLDLLVGEHQLLLHHPAVCRTRSPEVIARSLDKCLTWSTKILAAAVQLKSFKSLDTTLYGTTTFLAAIFITLFIMQQRRKEITKKSFRQLQVDIELWLDVFGEVGHLLGMAILDLCSGLC</sequence>
<reference evidence="7" key="2">
    <citation type="submission" date="2020-04" db="EMBL/GenBank/DDBJ databases">
        <authorList>
            <consortium name="NCBI Genome Project"/>
        </authorList>
    </citation>
    <scope>NUCLEOTIDE SEQUENCE</scope>
    <source>
        <strain evidence="7">CBS 342.82</strain>
    </source>
</reference>
<feature type="domain" description="Zn(2)-C6 fungal-type" evidence="5">
    <location>
        <begin position="62"/>
        <end position="92"/>
    </location>
</feature>
<feature type="region of interest" description="Disordered" evidence="3">
    <location>
        <begin position="1"/>
        <end position="33"/>
    </location>
</feature>
<dbReference type="Gene3D" id="4.10.240.10">
    <property type="entry name" value="Zn(2)-C6 fungal-type DNA-binding domain"/>
    <property type="match status" value="1"/>
</dbReference>
<name>A0A6J3MC42_9PEZI</name>
<keyword evidence="4" id="KW-0812">Transmembrane</keyword>
<protein>
    <recommendedName>
        <fullName evidence="5">Zn(2)-C6 fungal-type domain-containing protein</fullName>
    </recommendedName>
</protein>
<dbReference type="InterPro" id="IPR007219">
    <property type="entry name" value="XnlR_reg_dom"/>
</dbReference>
<evidence type="ECO:0000256" key="2">
    <source>
        <dbReference type="ARBA" id="ARBA00023242"/>
    </source>
</evidence>
<dbReference type="RefSeq" id="XP_033462489.1">
    <property type="nucleotide sequence ID" value="XM_033602480.1"/>
</dbReference>
<evidence type="ECO:0000256" key="1">
    <source>
        <dbReference type="ARBA" id="ARBA00022723"/>
    </source>
</evidence>
<evidence type="ECO:0000256" key="4">
    <source>
        <dbReference type="SAM" id="Phobius"/>
    </source>
</evidence>
<feature type="transmembrane region" description="Helical" evidence="4">
    <location>
        <begin position="592"/>
        <end position="610"/>
    </location>
</feature>
<evidence type="ECO:0000313" key="6">
    <source>
        <dbReference type="Proteomes" id="UP000504637"/>
    </source>
</evidence>
<dbReference type="GO" id="GO:0000981">
    <property type="term" value="F:DNA-binding transcription factor activity, RNA polymerase II-specific"/>
    <property type="evidence" value="ECO:0007669"/>
    <property type="project" value="InterPro"/>
</dbReference>
<keyword evidence="4" id="KW-0472">Membrane</keyword>
<dbReference type="PANTHER" id="PTHR46910:SF4">
    <property type="entry name" value="ZN(2)-C6 FUNGAL-TYPE DOMAIN-CONTAINING PROTEIN"/>
    <property type="match status" value="1"/>
</dbReference>
<feature type="compositionally biased region" description="Polar residues" evidence="3">
    <location>
        <begin position="144"/>
        <end position="177"/>
    </location>
</feature>
<dbReference type="PROSITE" id="PS00463">
    <property type="entry name" value="ZN2_CY6_FUNGAL_1"/>
    <property type="match status" value="1"/>
</dbReference>
<dbReference type="OrthoDB" id="4456959at2759"/>
<organism evidence="7">
    <name type="scientific">Dissoconium aciculare CBS 342.82</name>
    <dbReference type="NCBI Taxonomy" id="1314786"/>
    <lineage>
        <taxon>Eukaryota</taxon>
        <taxon>Fungi</taxon>
        <taxon>Dikarya</taxon>
        <taxon>Ascomycota</taxon>
        <taxon>Pezizomycotina</taxon>
        <taxon>Dothideomycetes</taxon>
        <taxon>Dothideomycetidae</taxon>
        <taxon>Mycosphaerellales</taxon>
        <taxon>Dissoconiaceae</taxon>
        <taxon>Dissoconium</taxon>
    </lineage>
</organism>
<evidence type="ECO:0000313" key="7">
    <source>
        <dbReference type="RefSeq" id="XP_033462489.1"/>
    </source>
</evidence>
<dbReference type="Pfam" id="PF00172">
    <property type="entry name" value="Zn_clus"/>
    <property type="match status" value="1"/>
</dbReference>
<keyword evidence="1" id="KW-0479">Metal-binding</keyword>
<evidence type="ECO:0000256" key="3">
    <source>
        <dbReference type="SAM" id="MobiDB-lite"/>
    </source>
</evidence>
<dbReference type="InterPro" id="IPR001138">
    <property type="entry name" value="Zn2Cys6_DnaBD"/>
</dbReference>
<evidence type="ECO:0000259" key="5">
    <source>
        <dbReference type="PROSITE" id="PS50048"/>
    </source>
</evidence>
<reference evidence="7" key="1">
    <citation type="submission" date="2020-01" db="EMBL/GenBank/DDBJ databases">
        <authorList>
            <consortium name="DOE Joint Genome Institute"/>
            <person name="Haridas S."/>
            <person name="Albert R."/>
            <person name="Binder M."/>
            <person name="Bloem J."/>
            <person name="Labutti K."/>
            <person name="Salamov A."/>
            <person name="Andreopoulos B."/>
            <person name="Baker S.E."/>
            <person name="Barry K."/>
            <person name="Bills G."/>
            <person name="Bluhm B.H."/>
            <person name="Cannon C."/>
            <person name="Castanera R."/>
            <person name="Culley D.E."/>
            <person name="Daum C."/>
            <person name="Ezra D."/>
            <person name="Gonzalez J.B."/>
            <person name="Henrissat B."/>
            <person name="Kuo A."/>
            <person name="Liang C."/>
            <person name="Lipzen A."/>
            <person name="Lutzoni F."/>
            <person name="Magnuson J."/>
            <person name="Mondo S."/>
            <person name="Nolan M."/>
            <person name="Ohm R."/>
            <person name="Pangilinan J."/>
            <person name="Park H.-J."/>
            <person name="Ramirez L."/>
            <person name="Alfaro M."/>
            <person name="Sun H."/>
            <person name="Tritt A."/>
            <person name="Yoshinaga Y."/>
            <person name="Zwiers L.-H."/>
            <person name="Turgeon B.G."/>
            <person name="Goodwin S.B."/>
            <person name="Spatafora J.W."/>
            <person name="Crous P.W."/>
            <person name="Grigoriev I.V."/>
        </authorList>
    </citation>
    <scope>NUCLEOTIDE SEQUENCE</scope>
    <source>
        <strain evidence="7">CBS 342.82</strain>
    </source>
</reference>
<gene>
    <name evidence="7" type="ORF">K489DRAFT_352974</name>
</gene>
<dbReference type="Proteomes" id="UP000504637">
    <property type="component" value="Unplaced"/>
</dbReference>
<dbReference type="InterPro" id="IPR050987">
    <property type="entry name" value="AtrR-like"/>
</dbReference>
<feature type="region of interest" description="Disordered" evidence="3">
    <location>
        <begin position="131"/>
        <end position="177"/>
    </location>
</feature>
<reference evidence="7" key="3">
    <citation type="submission" date="2025-08" db="UniProtKB">
        <authorList>
            <consortium name="RefSeq"/>
        </authorList>
    </citation>
    <scope>IDENTIFICATION</scope>
    <source>
        <strain evidence="7">CBS 342.82</strain>
    </source>
</reference>
<proteinExistence type="predicted"/>
<keyword evidence="6" id="KW-1185">Reference proteome</keyword>
<dbReference type="InterPro" id="IPR036864">
    <property type="entry name" value="Zn2-C6_fun-type_DNA-bd_sf"/>
</dbReference>
<dbReference type="SUPFAM" id="SSF57701">
    <property type="entry name" value="Zn2/Cys6 DNA-binding domain"/>
    <property type="match status" value="1"/>
</dbReference>